<feature type="compositionally biased region" description="Acidic residues" evidence="1">
    <location>
        <begin position="62"/>
        <end position="71"/>
    </location>
</feature>
<dbReference type="GO" id="GO:0001181">
    <property type="term" value="F:RNA polymerase I general transcription initiation factor activity"/>
    <property type="evidence" value="ECO:0007669"/>
    <property type="project" value="TreeGrafter"/>
</dbReference>
<dbReference type="PANTHER" id="PTHR28079:SF1">
    <property type="entry name" value="RNA POLYMERASE I-SPECIFIC TRANSCRIPTION INITIATION FACTOR RRN5"/>
    <property type="match status" value="1"/>
</dbReference>
<accession>A0A9P5D9Q9</accession>
<reference evidence="2" key="1">
    <citation type="submission" date="2020-03" db="EMBL/GenBank/DDBJ databases">
        <title>Site-based positive gene gene selection in Geosmithia morbida across the United States reveals a broad range of putative effectors and factors for local host and environmental adapation.</title>
        <authorList>
            <person name="Onufrak A."/>
            <person name="Murdoch R.W."/>
            <person name="Gazis R."/>
            <person name="Huff M."/>
            <person name="Staton M."/>
            <person name="Klingeman W."/>
            <person name="Hadziabdic D."/>
        </authorList>
    </citation>
    <scope>NUCLEOTIDE SEQUENCE</scope>
    <source>
        <strain evidence="2">1262</strain>
    </source>
</reference>
<proteinExistence type="predicted"/>
<organism evidence="2 3">
    <name type="scientific">Geosmithia morbida</name>
    <dbReference type="NCBI Taxonomy" id="1094350"/>
    <lineage>
        <taxon>Eukaryota</taxon>
        <taxon>Fungi</taxon>
        <taxon>Dikarya</taxon>
        <taxon>Ascomycota</taxon>
        <taxon>Pezizomycotina</taxon>
        <taxon>Sordariomycetes</taxon>
        <taxon>Hypocreomycetidae</taxon>
        <taxon>Hypocreales</taxon>
        <taxon>Bionectriaceae</taxon>
        <taxon>Geosmithia</taxon>
    </lineage>
</organism>
<gene>
    <name evidence="2" type="ORF">GMORB2_0521</name>
</gene>
<dbReference type="GO" id="GO:0000182">
    <property type="term" value="F:rDNA binding"/>
    <property type="evidence" value="ECO:0007669"/>
    <property type="project" value="TreeGrafter"/>
</dbReference>
<dbReference type="InterPro" id="IPR001005">
    <property type="entry name" value="SANT/Myb"/>
</dbReference>
<evidence type="ECO:0000256" key="1">
    <source>
        <dbReference type="SAM" id="MobiDB-lite"/>
    </source>
</evidence>
<feature type="compositionally biased region" description="Acidic residues" evidence="1">
    <location>
        <begin position="440"/>
        <end position="464"/>
    </location>
</feature>
<dbReference type="GO" id="GO:0006361">
    <property type="term" value="P:transcription initiation at RNA polymerase I promoter"/>
    <property type="evidence" value="ECO:0007669"/>
    <property type="project" value="TreeGrafter"/>
</dbReference>
<dbReference type="AlphaFoldDB" id="A0A9P5D9Q9"/>
<protein>
    <recommendedName>
        <fullName evidence="4">Homeodomain-like protein</fullName>
    </recommendedName>
</protein>
<comment type="caution">
    <text evidence="2">The sequence shown here is derived from an EMBL/GenBank/DDBJ whole genome shotgun (WGS) entry which is preliminary data.</text>
</comment>
<keyword evidence="3" id="KW-1185">Reference proteome</keyword>
<feature type="region of interest" description="Disordered" evidence="1">
    <location>
        <begin position="431"/>
        <end position="464"/>
    </location>
</feature>
<evidence type="ECO:0000313" key="3">
    <source>
        <dbReference type="Proteomes" id="UP000749293"/>
    </source>
</evidence>
<evidence type="ECO:0000313" key="2">
    <source>
        <dbReference type="EMBL" id="KAF4126784.1"/>
    </source>
</evidence>
<evidence type="ECO:0008006" key="4">
    <source>
        <dbReference type="Google" id="ProtNLM"/>
    </source>
</evidence>
<dbReference type="OrthoDB" id="2240312at2759"/>
<dbReference type="EMBL" id="JAANYQ010000001">
    <property type="protein sequence ID" value="KAF4126784.1"/>
    <property type="molecule type" value="Genomic_DNA"/>
</dbReference>
<dbReference type="GO" id="GO:0042790">
    <property type="term" value="P:nucleolar large rRNA transcription by RNA polymerase I"/>
    <property type="evidence" value="ECO:0007669"/>
    <property type="project" value="InterPro"/>
</dbReference>
<dbReference type="SUPFAM" id="SSF46689">
    <property type="entry name" value="Homeodomain-like"/>
    <property type="match status" value="1"/>
</dbReference>
<sequence>MDVDAEYYDVSEYPNDDQGVASPSPSQEAGAEPRQLSPLTIQLRSRPEERSSDGDFLPSGDEQLDSADSDSSDGGFAPPPLKRSADDTNAYRPLKRQKGPPNVDYLALLNEDIRDAAQGMSLGDDDGGGLTASQQLGMVVWSAVEKKAFFEALARLGRDDVEGIATRVGSKSVVEIGHYLDMLEEEHAARLRTDSRPVLTLAEYPAAVELSQQCCHALEEAADAISLRQENREKQREEGIWGTDVWDLTPDVARRLRNDSSLASGLPSLGMFHLPMWLKLSQRFFMNSSVPGSNWAHVDNVPPSIWATTFEDFHSLAVSVTRRLVQTAIFTAETRIRSKREMRPETRSLLRRRDVEAAVASLGMPTNSEDFWRRSARRLRLDVYSHIDDETGEPVLMTYDEVENALSGTGEEPAAAAAAELLPELRKTYEQHGSDVSLSDVDDQENEGDHGTDDDDDEEYDDDEEKYAVDAEMNEVLKYSVADFPSTARLKEGLRSRIVTERERDRLADHYDQYASYRGELDMWKLLQRSPPAEIAKVSEPEPLSRSNNDVENMYPLGRDWRRNTQYRSEWETL</sequence>
<dbReference type="PANTHER" id="PTHR28079">
    <property type="entry name" value="RNA POLYMERASE I-SPECIFIC TRANSCRIPTION INITIATION FACTOR RRN5"/>
    <property type="match status" value="1"/>
</dbReference>
<name>A0A9P5D9Q9_9HYPO</name>
<dbReference type="GeneID" id="55966751"/>
<dbReference type="InterPro" id="IPR009057">
    <property type="entry name" value="Homeodomain-like_sf"/>
</dbReference>
<feature type="region of interest" description="Disordered" evidence="1">
    <location>
        <begin position="1"/>
        <end position="102"/>
    </location>
</feature>
<dbReference type="CDD" id="cd00167">
    <property type="entry name" value="SANT"/>
    <property type="match status" value="1"/>
</dbReference>
<dbReference type="InterPro" id="IPR039601">
    <property type="entry name" value="Rrn5"/>
</dbReference>
<dbReference type="RefSeq" id="XP_035325436.1">
    <property type="nucleotide sequence ID" value="XM_035462506.1"/>
</dbReference>
<dbReference type="Proteomes" id="UP000749293">
    <property type="component" value="Unassembled WGS sequence"/>
</dbReference>
<dbReference type="Gene3D" id="1.10.10.60">
    <property type="entry name" value="Homeodomain-like"/>
    <property type="match status" value="1"/>
</dbReference>
<dbReference type="GO" id="GO:0000500">
    <property type="term" value="C:RNA polymerase I upstream activating factor complex"/>
    <property type="evidence" value="ECO:0007669"/>
    <property type="project" value="InterPro"/>
</dbReference>